<dbReference type="RefSeq" id="WP_203716765.1">
    <property type="nucleotide sequence ID" value="NZ_BONE01000050.1"/>
</dbReference>
<keyword evidence="5" id="KW-0449">Lipoprotein</keyword>
<gene>
    <name evidence="5" type="ORF">Asi02nite_54440</name>
</gene>
<dbReference type="GO" id="GO:0005524">
    <property type="term" value="F:ATP binding"/>
    <property type="evidence" value="ECO:0007669"/>
    <property type="project" value="UniProtKB-KW"/>
</dbReference>
<evidence type="ECO:0000256" key="1">
    <source>
        <dbReference type="ARBA" id="ARBA00022448"/>
    </source>
</evidence>
<keyword evidence="2" id="KW-0547">Nucleotide-binding</keyword>
<dbReference type="PANTHER" id="PTHR42788:SF20">
    <property type="entry name" value="ABC TRANSPORTER ATP-BINDING PROTEIN"/>
    <property type="match status" value="1"/>
</dbReference>
<name>A0ABQ4CXA5_9ACTN</name>
<dbReference type="PROSITE" id="PS00211">
    <property type="entry name" value="ABC_TRANSPORTER_1"/>
    <property type="match status" value="1"/>
</dbReference>
<dbReference type="SUPFAM" id="SSF52540">
    <property type="entry name" value="P-loop containing nucleoside triphosphate hydrolases"/>
    <property type="match status" value="1"/>
</dbReference>
<evidence type="ECO:0000259" key="4">
    <source>
        <dbReference type="PROSITE" id="PS50893"/>
    </source>
</evidence>
<accession>A0ABQ4CXA5</accession>
<dbReference type="InterPro" id="IPR027417">
    <property type="entry name" value="P-loop_NTPase"/>
</dbReference>
<evidence type="ECO:0000256" key="3">
    <source>
        <dbReference type="ARBA" id="ARBA00022840"/>
    </source>
</evidence>
<dbReference type="PANTHER" id="PTHR42788">
    <property type="entry name" value="TAURINE IMPORT ATP-BINDING PROTEIN-RELATED"/>
    <property type="match status" value="1"/>
</dbReference>
<reference evidence="5 6" key="1">
    <citation type="submission" date="2021-01" db="EMBL/GenBank/DDBJ databases">
        <title>Whole genome shotgun sequence of Asanoa siamensis NBRC 107932.</title>
        <authorList>
            <person name="Komaki H."/>
            <person name="Tamura T."/>
        </authorList>
    </citation>
    <scope>NUCLEOTIDE SEQUENCE [LARGE SCALE GENOMIC DNA]</scope>
    <source>
        <strain evidence="5 6">NBRC 107932</strain>
    </source>
</reference>
<evidence type="ECO:0000256" key="2">
    <source>
        <dbReference type="ARBA" id="ARBA00022741"/>
    </source>
</evidence>
<dbReference type="Pfam" id="PF00005">
    <property type="entry name" value="ABC_tran"/>
    <property type="match status" value="1"/>
</dbReference>
<dbReference type="Gene3D" id="3.40.50.300">
    <property type="entry name" value="P-loop containing nucleotide triphosphate hydrolases"/>
    <property type="match status" value="1"/>
</dbReference>
<dbReference type="Proteomes" id="UP000604117">
    <property type="component" value="Unassembled WGS sequence"/>
</dbReference>
<keyword evidence="1" id="KW-0813">Transport</keyword>
<feature type="domain" description="ABC transporter" evidence="4">
    <location>
        <begin position="12"/>
        <end position="239"/>
    </location>
</feature>
<dbReference type="InterPro" id="IPR050166">
    <property type="entry name" value="ABC_transporter_ATP-bind"/>
</dbReference>
<evidence type="ECO:0000313" key="6">
    <source>
        <dbReference type="Proteomes" id="UP000604117"/>
    </source>
</evidence>
<dbReference type="InterPro" id="IPR003439">
    <property type="entry name" value="ABC_transporter-like_ATP-bd"/>
</dbReference>
<dbReference type="PROSITE" id="PS50893">
    <property type="entry name" value="ABC_TRANSPORTER_2"/>
    <property type="match status" value="1"/>
</dbReference>
<comment type="caution">
    <text evidence="5">The sequence shown here is derived from an EMBL/GenBank/DDBJ whole genome shotgun (WGS) entry which is preliminary data.</text>
</comment>
<dbReference type="SMART" id="SM00382">
    <property type="entry name" value="AAA"/>
    <property type="match status" value="1"/>
</dbReference>
<evidence type="ECO:0000313" key="5">
    <source>
        <dbReference type="EMBL" id="GIF75926.1"/>
    </source>
</evidence>
<proteinExistence type="predicted"/>
<sequence length="260" mass="28148">MTTVVAPAAPDVRGGSIAIRGLGHAFGTVEALRDVDLDIAAGEFVSFVGTSGCGKSTLLNVIAGLLTPTSGTVTISGALPRRAYITQDDRLLAWRTALQNVAFPLELHGVPKRERLERARELLARVGLADAVDRRPHELSGGMRQRVSIAQALVYRPAVLLMDEPFGALDAWTREALHEVLLDVRAELGTTTVLVTHDVYEALSLSDRVVTLAPRPGRVLRDHSLRDHPSPRDLRSAALLDLHETIRADLGFTHSTKDTP</sequence>
<dbReference type="CDD" id="cd03293">
    <property type="entry name" value="ABC_NrtD_SsuB_transporters"/>
    <property type="match status" value="1"/>
</dbReference>
<keyword evidence="3 5" id="KW-0067">ATP-binding</keyword>
<organism evidence="5 6">
    <name type="scientific">Asanoa siamensis</name>
    <dbReference type="NCBI Taxonomy" id="926357"/>
    <lineage>
        <taxon>Bacteria</taxon>
        <taxon>Bacillati</taxon>
        <taxon>Actinomycetota</taxon>
        <taxon>Actinomycetes</taxon>
        <taxon>Micromonosporales</taxon>
        <taxon>Micromonosporaceae</taxon>
        <taxon>Asanoa</taxon>
    </lineage>
</organism>
<dbReference type="InterPro" id="IPR017871">
    <property type="entry name" value="ABC_transporter-like_CS"/>
</dbReference>
<protein>
    <submittedName>
        <fullName evidence="5">Sulfonate ABC transporter ATP-binding lipoprotein</fullName>
    </submittedName>
</protein>
<keyword evidence="6" id="KW-1185">Reference proteome</keyword>
<dbReference type="InterPro" id="IPR003593">
    <property type="entry name" value="AAA+_ATPase"/>
</dbReference>
<dbReference type="EMBL" id="BONE01000050">
    <property type="protein sequence ID" value="GIF75926.1"/>
    <property type="molecule type" value="Genomic_DNA"/>
</dbReference>